<dbReference type="Proteomes" id="UP001287286">
    <property type="component" value="Unassembled WGS sequence"/>
</dbReference>
<evidence type="ECO:0000256" key="1">
    <source>
        <dbReference type="SAM" id="MobiDB-lite"/>
    </source>
</evidence>
<reference evidence="2" key="1">
    <citation type="submission" date="2023-11" db="EMBL/GenBank/DDBJ databases">
        <authorList>
            <person name="Beijen E."/>
            <person name="Ohm R.A."/>
        </authorList>
    </citation>
    <scope>NUCLEOTIDE SEQUENCE</scope>
    <source>
        <strain evidence="2">CBS 150709</strain>
    </source>
</reference>
<protein>
    <submittedName>
        <fullName evidence="2">Uncharacterized protein</fullName>
    </submittedName>
</protein>
<name>A0ABR0BBI0_PURLI</name>
<feature type="compositionally biased region" description="Basic and acidic residues" evidence="1">
    <location>
        <begin position="1"/>
        <end position="12"/>
    </location>
</feature>
<gene>
    <name evidence="3" type="ORF">Purlil1_14269</name>
    <name evidence="2" type="ORF">Purlil1_14366</name>
</gene>
<accession>A0ABR0BBI0</accession>
<sequence>MSNKTSECHTSDEEPSDSTGSLADFIASDDDETYSPSTAQGSTEAQWLDIIDDIVFRLDGLRTQIELKGKASASERGLSPPPRNRAGNYHTNRSNAPSPAEVNENAVVKDESDSDIPLLRSRFRKIGLK</sequence>
<evidence type="ECO:0000313" key="3">
    <source>
        <dbReference type="EMBL" id="KAK4061147.1"/>
    </source>
</evidence>
<dbReference type="EMBL" id="JAWRVI010000809">
    <property type="protein sequence ID" value="KAK4059125.1"/>
    <property type="molecule type" value="Genomic_DNA"/>
</dbReference>
<dbReference type="EMBL" id="JAWRVI010000627">
    <property type="protein sequence ID" value="KAK4061147.1"/>
    <property type="molecule type" value="Genomic_DNA"/>
</dbReference>
<evidence type="ECO:0000313" key="2">
    <source>
        <dbReference type="EMBL" id="KAK4059125.1"/>
    </source>
</evidence>
<reference evidence="2 4" key="2">
    <citation type="journal article" date="2024" name="Microbiol. Resour. Announc.">
        <title>Genome annotations for the ascomycete fungi Trichoderma harzianum, Trichoderma aggressivum, and Purpureocillium lilacinum.</title>
        <authorList>
            <person name="Beijen E.P.W."/>
            <person name="Ohm R.A."/>
        </authorList>
    </citation>
    <scope>NUCLEOTIDE SEQUENCE [LARGE SCALE GENOMIC DNA]</scope>
    <source>
        <strain evidence="2 4">CBS 150709</strain>
    </source>
</reference>
<feature type="region of interest" description="Disordered" evidence="1">
    <location>
        <begin position="68"/>
        <end position="113"/>
    </location>
</feature>
<organism evidence="2 4">
    <name type="scientific">Purpureocillium lilacinum</name>
    <name type="common">Paecilomyces lilacinus</name>
    <dbReference type="NCBI Taxonomy" id="33203"/>
    <lineage>
        <taxon>Eukaryota</taxon>
        <taxon>Fungi</taxon>
        <taxon>Dikarya</taxon>
        <taxon>Ascomycota</taxon>
        <taxon>Pezizomycotina</taxon>
        <taxon>Sordariomycetes</taxon>
        <taxon>Hypocreomycetidae</taxon>
        <taxon>Hypocreales</taxon>
        <taxon>Ophiocordycipitaceae</taxon>
        <taxon>Purpureocillium</taxon>
    </lineage>
</organism>
<comment type="caution">
    <text evidence="2">The sequence shown here is derived from an EMBL/GenBank/DDBJ whole genome shotgun (WGS) entry which is preliminary data.</text>
</comment>
<evidence type="ECO:0000313" key="4">
    <source>
        <dbReference type="Proteomes" id="UP001287286"/>
    </source>
</evidence>
<proteinExistence type="predicted"/>
<keyword evidence="4" id="KW-1185">Reference proteome</keyword>
<feature type="region of interest" description="Disordered" evidence="1">
    <location>
        <begin position="1"/>
        <end position="43"/>
    </location>
</feature>
<feature type="compositionally biased region" description="Polar residues" evidence="1">
    <location>
        <begin position="34"/>
        <end position="43"/>
    </location>
</feature>